<gene>
    <name evidence="1" type="ORF">TBRA_LOCUS6433</name>
</gene>
<name>A0A6H5IAX3_9HYME</name>
<reference evidence="1 2" key="1">
    <citation type="submission" date="2020-02" db="EMBL/GenBank/DDBJ databases">
        <authorList>
            <person name="Ferguson B K."/>
        </authorList>
    </citation>
    <scope>NUCLEOTIDE SEQUENCE [LARGE SCALE GENOMIC DNA]</scope>
</reference>
<dbReference type="EMBL" id="CADCXV010000745">
    <property type="protein sequence ID" value="CAB0034535.1"/>
    <property type="molecule type" value="Genomic_DNA"/>
</dbReference>
<sequence length="103" mass="11834">MFSYQQPESDYFPAAEQNGKSYFRATVNSNNNNNNNDNNDVGVINRSYMSPREIQFPLHSQQQQLALLSAILLFSATRKRSLLSSYVRSFVYLLLQRAATHLI</sequence>
<protein>
    <submittedName>
        <fullName evidence="1">Uncharacterized protein</fullName>
    </submittedName>
</protein>
<dbReference type="AlphaFoldDB" id="A0A6H5IAX3"/>
<dbReference type="Proteomes" id="UP000479190">
    <property type="component" value="Unassembled WGS sequence"/>
</dbReference>
<evidence type="ECO:0000313" key="1">
    <source>
        <dbReference type="EMBL" id="CAB0034535.1"/>
    </source>
</evidence>
<evidence type="ECO:0000313" key="2">
    <source>
        <dbReference type="Proteomes" id="UP000479190"/>
    </source>
</evidence>
<accession>A0A6H5IAX3</accession>
<proteinExistence type="predicted"/>
<keyword evidence="2" id="KW-1185">Reference proteome</keyword>
<organism evidence="1 2">
    <name type="scientific">Trichogramma brassicae</name>
    <dbReference type="NCBI Taxonomy" id="86971"/>
    <lineage>
        <taxon>Eukaryota</taxon>
        <taxon>Metazoa</taxon>
        <taxon>Ecdysozoa</taxon>
        <taxon>Arthropoda</taxon>
        <taxon>Hexapoda</taxon>
        <taxon>Insecta</taxon>
        <taxon>Pterygota</taxon>
        <taxon>Neoptera</taxon>
        <taxon>Endopterygota</taxon>
        <taxon>Hymenoptera</taxon>
        <taxon>Apocrita</taxon>
        <taxon>Proctotrupomorpha</taxon>
        <taxon>Chalcidoidea</taxon>
        <taxon>Trichogrammatidae</taxon>
        <taxon>Trichogramma</taxon>
    </lineage>
</organism>